<dbReference type="Pfam" id="PF10334">
    <property type="entry name" value="BRE4"/>
    <property type="match status" value="1"/>
</dbReference>
<feature type="transmembrane region" description="Helical" evidence="6">
    <location>
        <begin position="32"/>
        <end position="48"/>
    </location>
</feature>
<feature type="transmembrane region" description="Helical" evidence="6">
    <location>
        <begin position="189"/>
        <end position="209"/>
    </location>
</feature>
<feature type="transmembrane region" description="Helical" evidence="6">
    <location>
        <begin position="60"/>
        <end position="80"/>
    </location>
</feature>
<feature type="transmembrane region" description="Helical" evidence="6">
    <location>
        <begin position="87"/>
        <end position="107"/>
    </location>
</feature>
<feature type="region of interest" description="Disordered" evidence="5">
    <location>
        <begin position="538"/>
        <end position="596"/>
    </location>
</feature>
<feature type="transmembrane region" description="Helical" evidence="6">
    <location>
        <begin position="157"/>
        <end position="177"/>
    </location>
</feature>
<dbReference type="EMBL" id="KN881851">
    <property type="protein sequence ID" value="KIY48354.1"/>
    <property type="molecule type" value="Genomic_DNA"/>
</dbReference>
<feature type="transmembrane region" description="Helical" evidence="6">
    <location>
        <begin position="786"/>
        <end position="804"/>
    </location>
</feature>
<evidence type="ECO:0000256" key="3">
    <source>
        <dbReference type="ARBA" id="ARBA00022989"/>
    </source>
</evidence>
<dbReference type="Proteomes" id="UP000054144">
    <property type="component" value="Unassembled WGS sequence"/>
</dbReference>
<evidence type="ECO:0000256" key="4">
    <source>
        <dbReference type="ARBA" id="ARBA00023136"/>
    </source>
</evidence>
<gene>
    <name evidence="10" type="ORF">FISHEDRAFT_43559</name>
</gene>
<evidence type="ECO:0000256" key="1">
    <source>
        <dbReference type="ARBA" id="ARBA00004141"/>
    </source>
</evidence>
<evidence type="ECO:0000313" key="11">
    <source>
        <dbReference type="Proteomes" id="UP000054144"/>
    </source>
</evidence>
<feature type="transmembrane region" description="Helical" evidence="6">
    <location>
        <begin position="127"/>
        <end position="150"/>
    </location>
</feature>
<dbReference type="OrthoDB" id="2274698at2759"/>
<dbReference type="GO" id="GO:0016020">
    <property type="term" value="C:membrane"/>
    <property type="evidence" value="ECO:0007669"/>
    <property type="project" value="UniProtKB-SubCell"/>
</dbReference>
<dbReference type="InterPro" id="IPR018823">
    <property type="entry name" value="ArAE_2_N"/>
</dbReference>
<organism evidence="10 11">
    <name type="scientific">Fistulina hepatica ATCC 64428</name>
    <dbReference type="NCBI Taxonomy" id="1128425"/>
    <lineage>
        <taxon>Eukaryota</taxon>
        <taxon>Fungi</taxon>
        <taxon>Dikarya</taxon>
        <taxon>Basidiomycota</taxon>
        <taxon>Agaricomycotina</taxon>
        <taxon>Agaricomycetes</taxon>
        <taxon>Agaricomycetidae</taxon>
        <taxon>Agaricales</taxon>
        <taxon>Fistulinaceae</taxon>
        <taxon>Fistulina</taxon>
    </lineage>
</organism>
<feature type="transmembrane region" description="Helical" evidence="6">
    <location>
        <begin position="698"/>
        <end position="716"/>
    </location>
</feature>
<dbReference type="PANTHER" id="PTHR37994:SF3">
    <property type="entry name" value="ER TRANSPORTER 6TM N-TERMINAL DOMAIN-CONTAINING PROTEIN"/>
    <property type="match status" value="1"/>
</dbReference>
<comment type="subcellular location">
    <subcellularLocation>
        <location evidence="1">Membrane</location>
        <topology evidence="1">Multi-pass membrane protein</topology>
    </subcellularLocation>
</comment>
<accession>A0A0D7AD94</accession>
<dbReference type="AlphaFoldDB" id="A0A0D7AD94"/>
<keyword evidence="11" id="KW-1185">Reference proteome</keyword>
<protein>
    <recommendedName>
        <fullName evidence="12">ER transporter 6TM N-terminal domain-containing protein</fullName>
    </recommendedName>
</protein>
<evidence type="ECO:0000259" key="9">
    <source>
        <dbReference type="Pfam" id="PF13515"/>
    </source>
</evidence>
<evidence type="ECO:0000259" key="8">
    <source>
        <dbReference type="Pfam" id="PF10337"/>
    </source>
</evidence>
<evidence type="ECO:0000256" key="6">
    <source>
        <dbReference type="SAM" id="Phobius"/>
    </source>
</evidence>
<dbReference type="PANTHER" id="PTHR37994">
    <property type="entry name" value="ARAE_2_N DOMAIN-CONTAINING PROTEIN-RELATED"/>
    <property type="match status" value="1"/>
</dbReference>
<feature type="transmembrane region" description="Helical" evidence="6">
    <location>
        <begin position="748"/>
        <end position="766"/>
    </location>
</feature>
<dbReference type="InterPro" id="IPR049453">
    <property type="entry name" value="Memb_transporter_dom"/>
</dbReference>
<keyword evidence="4 6" id="KW-0472">Membrane</keyword>
<dbReference type="Pfam" id="PF13515">
    <property type="entry name" value="FUSC_2"/>
    <property type="match status" value="1"/>
</dbReference>
<evidence type="ECO:0000259" key="7">
    <source>
        <dbReference type="Pfam" id="PF10334"/>
    </source>
</evidence>
<sequence length="1113" mass="122734">MSDDAHKSFLSSITSIFAWVGPALHNRRTLKTWLRTVLVLAACCILFVDHKTLDSMGNAGFFAAIVAFMIPPSMAFPIYLFVAITLLLGMLLGWAWGAAAMASASSVRNQALLQRQYQQMIMQCVQLQLTLSSAVFGAFLFIGTYVLALIRARAPKLAVLSIFASIVLDINCSYGALFPTAQYTNLSKLFLIPSSYCVAISLASLVVIFPQSLNHVWLSALDGGFCASVQNILSVQTEALATRPSDNAAWSALAAKGRAAGQGLNGGMQGLLGLIKMIDLEFSVCCLGPKDLKTFARELQSLTFRATCLLSFQRFVDDRNQADAALERVTEAHAKSGTATPRVADRMTRLHHRVQERERRHGHGLDDLVPILADLSADLRSACESATRTFTEWCSGCRNGRWIGLLRRASPEQVERRQAELVARVKTLEDALAEFQAVKRKQLLKPYEKCFDPQTGALREDIVKAGAVHPDMFSVRSLFTCFVFSDALEAFAERLIRLMQVVVDIDRRRPNPRLWAPTGLRKLWKLAVSRDSESTINRTTVLGMGTSSDPTQFDGDITNPRNEQATPDDAVSDSEEGDEISDSTTEQEKPLTRKRHSKANEALGLIDIRNPDALPPTTSIGRLFVHLGSVVRFLTSANAVYALRYAIVSIALWIPQICHNSAWFVYENKGIWALIMAQTSLAVYAGDQIANYVDRMLATVYGLVLGMAFWYIGAGHGTGNPYGVVVATTVLSAPIMFGRIAAPPRQTVIWLMTGVTIVLIVGYSWIDDHLIQAANVGVGVTVGWKRTLLVMIGFTAGFIVMIIPRPSSSRLLVRRTLAGGIGRLGFVFAAEIETLLVEEARHRAGYLEKVTFRNTMNLDDVVGKNMSPKEIRVRNLSKRLIDTQTRLQGLMSSLQNATWEPQVHGVWPKEKYLRLHEMEMKLLSVLTLMVGTFSRLDTKWCSILVRRTPFLNPSLLSDVFSNIAIISHALRSGRPLPGNLPKLRDRVVYHERHLQAHGGHVVPPPSDAGSVTESDELDFSAGKVDGSSIGFEQLSLQVLMEDQLPVHSTGVYIRSVVECLVDQLTEIVGDLCGTVNMRGFDLLQDEYIGSEERAVADEFAAKMTAVRQEYGGD</sequence>
<keyword evidence="2 6" id="KW-0812">Transmembrane</keyword>
<name>A0A0D7AD94_9AGAR</name>
<reference evidence="10 11" key="1">
    <citation type="journal article" date="2015" name="Fungal Genet. Biol.">
        <title>Evolution of novel wood decay mechanisms in Agaricales revealed by the genome sequences of Fistulina hepatica and Cylindrobasidium torrendii.</title>
        <authorList>
            <person name="Floudas D."/>
            <person name="Held B.W."/>
            <person name="Riley R."/>
            <person name="Nagy L.G."/>
            <person name="Koehler G."/>
            <person name="Ransdell A.S."/>
            <person name="Younus H."/>
            <person name="Chow J."/>
            <person name="Chiniquy J."/>
            <person name="Lipzen A."/>
            <person name="Tritt A."/>
            <person name="Sun H."/>
            <person name="Haridas S."/>
            <person name="LaButti K."/>
            <person name="Ohm R.A."/>
            <person name="Kues U."/>
            <person name="Blanchette R.A."/>
            <person name="Grigoriev I.V."/>
            <person name="Minto R.E."/>
            <person name="Hibbett D.S."/>
        </authorList>
    </citation>
    <scope>NUCLEOTIDE SEQUENCE [LARGE SCALE GENOMIC DNA]</scope>
    <source>
        <strain evidence="10 11">ATCC 64428</strain>
    </source>
</reference>
<feature type="transmembrane region" description="Helical" evidence="6">
    <location>
        <begin position="722"/>
        <end position="741"/>
    </location>
</feature>
<proteinExistence type="predicted"/>
<feature type="domain" description="DUF2421" evidence="7">
    <location>
        <begin position="804"/>
        <end position="996"/>
    </location>
</feature>
<keyword evidence="3 6" id="KW-1133">Transmembrane helix</keyword>
<feature type="domain" description="Integral membrane bound transporter" evidence="9">
    <location>
        <begin position="668"/>
        <end position="800"/>
    </location>
</feature>
<feature type="compositionally biased region" description="Acidic residues" evidence="5">
    <location>
        <begin position="570"/>
        <end position="581"/>
    </location>
</feature>
<evidence type="ECO:0000313" key="10">
    <source>
        <dbReference type="EMBL" id="KIY48354.1"/>
    </source>
</evidence>
<dbReference type="InterPro" id="IPR018820">
    <property type="entry name" value="BRE4-related_DUF2421"/>
</dbReference>
<evidence type="ECO:0000256" key="2">
    <source>
        <dbReference type="ARBA" id="ARBA00022692"/>
    </source>
</evidence>
<evidence type="ECO:0008006" key="12">
    <source>
        <dbReference type="Google" id="ProtNLM"/>
    </source>
</evidence>
<evidence type="ECO:0000256" key="5">
    <source>
        <dbReference type="SAM" id="MobiDB-lite"/>
    </source>
</evidence>
<feature type="domain" description="Putative ER transporter 6TM N-terminal" evidence="8">
    <location>
        <begin position="23"/>
        <end position="444"/>
    </location>
</feature>
<dbReference type="Pfam" id="PF10337">
    <property type="entry name" value="ArAE_2_N"/>
    <property type="match status" value="1"/>
</dbReference>
<feature type="compositionally biased region" description="Polar residues" evidence="5">
    <location>
        <begin position="538"/>
        <end position="551"/>
    </location>
</feature>